<name>A0A8E0RU61_9TREM</name>
<evidence type="ECO:0000313" key="2">
    <source>
        <dbReference type="Proteomes" id="UP000728185"/>
    </source>
</evidence>
<comment type="caution">
    <text evidence="1">The sequence shown here is derived from an EMBL/GenBank/DDBJ whole genome shotgun (WGS) entry which is preliminary data.</text>
</comment>
<dbReference type="AlphaFoldDB" id="A0A8E0RU61"/>
<evidence type="ECO:0000313" key="1">
    <source>
        <dbReference type="EMBL" id="KAA0188098.1"/>
    </source>
</evidence>
<gene>
    <name evidence="1" type="ORF">FBUS_01473</name>
</gene>
<organism evidence="1 2">
    <name type="scientific">Fasciolopsis buskii</name>
    <dbReference type="NCBI Taxonomy" id="27845"/>
    <lineage>
        <taxon>Eukaryota</taxon>
        <taxon>Metazoa</taxon>
        <taxon>Spiralia</taxon>
        <taxon>Lophotrochozoa</taxon>
        <taxon>Platyhelminthes</taxon>
        <taxon>Trematoda</taxon>
        <taxon>Digenea</taxon>
        <taxon>Plagiorchiida</taxon>
        <taxon>Echinostomata</taxon>
        <taxon>Echinostomatoidea</taxon>
        <taxon>Fasciolidae</taxon>
        <taxon>Fasciolopsis</taxon>
    </lineage>
</organism>
<protein>
    <recommendedName>
        <fullName evidence="3">PLAC8 family protein</fullName>
    </recommendedName>
</protein>
<dbReference type="Proteomes" id="UP000728185">
    <property type="component" value="Unassembled WGS sequence"/>
</dbReference>
<proteinExistence type="predicted"/>
<dbReference type="EMBL" id="LUCM01008646">
    <property type="protein sequence ID" value="KAA0188098.1"/>
    <property type="molecule type" value="Genomic_DNA"/>
</dbReference>
<evidence type="ECO:0008006" key="3">
    <source>
        <dbReference type="Google" id="ProtNLM"/>
    </source>
</evidence>
<reference evidence="1" key="1">
    <citation type="submission" date="2019-05" db="EMBL/GenBank/DDBJ databases">
        <title>Annotation for the trematode Fasciolopsis buski.</title>
        <authorList>
            <person name="Choi Y.-J."/>
        </authorList>
    </citation>
    <scope>NUCLEOTIDE SEQUENCE</scope>
    <source>
        <strain evidence="1">HT</strain>
        <tissue evidence="1">Whole worm</tissue>
    </source>
</reference>
<accession>A0A8E0RU61</accession>
<keyword evidence="2" id="KW-1185">Reference proteome</keyword>
<sequence length="219" mass="24481">MSKSSQPVVVKGVILDQPGPTQITRSLPRIKLVPPPHRNWSVGICGCCSDSDWYYKKWISGMNKIIFPVQIAHCHIPPFLFLHRLLCCLLLLLRTKAVDDGSSGKRLSTLFTLVWLTCLADENAHDLRSSGQLLTFSVAESRSTWYESSEVSVIINPWQMFSSYCFFSPIQGTACKDCCQLCFCNGCLACQMHREAVELGLIERKGCADACCNCCVIYV</sequence>
<dbReference type="OrthoDB" id="1045822at2759"/>